<dbReference type="InterPro" id="IPR035093">
    <property type="entry name" value="RelE/ParE_toxin_dom_sf"/>
</dbReference>
<name>A0A939BGG7_9CLOT</name>
<proteinExistence type="predicted"/>
<dbReference type="EMBL" id="JACJKS010000024">
    <property type="protein sequence ID" value="MBM6949372.1"/>
    <property type="molecule type" value="Genomic_DNA"/>
</dbReference>
<accession>A0A939BGG7</accession>
<dbReference type="AlphaFoldDB" id="A0A939BGG7"/>
<evidence type="ECO:0000313" key="2">
    <source>
        <dbReference type="Proteomes" id="UP000705508"/>
    </source>
</evidence>
<organism evidence="1 2">
    <name type="scientific">Mordavella massiliensis</name>
    <dbReference type="NCBI Taxonomy" id="1871024"/>
    <lineage>
        <taxon>Bacteria</taxon>
        <taxon>Bacillati</taxon>
        <taxon>Bacillota</taxon>
        <taxon>Clostridia</taxon>
        <taxon>Eubacteriales</taxon>
        <taxon>Clostridiaceae</taxon>
        <taxon>Mordavella</taxon>
    </lineage>
</organism>
<evidence type="ECO:0000313" key="1">
    <source>
        <dbReference type="EMBL" id="MBM6949372.1"/>
    </source>
</evidence>
<dbReference type="RefSeq" id="WP_070089512.1">
    <property type="nucleotide sequence ID" value="NZ_JACJKS010000024.1"/>
</dbReference>
<sequence>MQLLYNNSKVQKQCTDLKTAKKLFGGNAALATSLFARINAMQQASVIKDIVMMPTFHFHKLSGNMDGFFAIDVKTRRDPWRIIIQPLDENEEPYDPCNIDEIAGVVRIVEVKEVSNHYE</sequence>
<protein>
    <submittedName>
        <fullName evidence="1">Type II toxin-antitoxin system RelE/ParE family toxin</fullName>
    </submittedName>
</protein>
<dbReference type="Proteomes" id="UP000705508">
    <property type="component" value="Unassembled WGS sequence"/>
</dbReference>
<gene>
    <name evidence="1" type="ORF">H6A20_12075</name>
</gene>
<reference evidence="1" key="1">
    <citation type="submission" date="2020-08" db="EMBL/GenBank/DDBJ databases">
        <authorList>
            <person name="Cejkova D."/>
            <person name="Kubasova T."/>
            <person name="Jahodarova E."/>
            <person name="Rychlik I."/>
        </authorList>
    </citation>
    <scope>NUCLEOTIDE SEQUENCE</scope>
    <source>
        <strain evidence="1">An582</strain>
    </source>
</reference>
<comment type="caution">
    <text evidence="1">The sequence shown here is derived from an EMBL/GenBank/DDBJ whole genome shotgun (WGS) entry which is preliminary data.</text>
</comment>
<dbReference type="Gene3D" id="3.30.2310.20">
    <property type="entry name" value="RelE-like"/>
    <property type="match status" value="1"/>
</dbReference>
<reference evidence="1" key="2">
    <citation type="journal article" date="2021" name="Sci. Rep.">
        <title>The distribution of antibiotic resistance genes in chicken gut microbiota commensals.</title>
        <authorList>
            <person name="Juricova H."/>
            <person name="Matiasovicova J."/>
            <person name="Kubasova T."/>
            <person name="Cejkova D."/>
            <person name="Rychlik I."/>
        </authorList>
    </citation>
    <scope>NUCLEOTIDE SEQUENCE</scope>
    <source>
        <strain evidence="1">An582</strain>
    </source>
</reference>